<dbReference type="InterPro" id="IPR002750">
    <property type="entry name" value="CobE/GbiG_C"/>
</dbReference>
<reference evidence="5" key="1">
    <citation type="submission" date="2016-11" db="EMBL/GenBank/DDBJ databases">
        <authorList>
            <person name="Varghese N."/>
            <person name="Submissions S."/>
        </authorList>
    </citation>
    <scope>NUCLEOTIDE SEQUENCE [LARGE SCALE GENOMIC DNA]</scope>
    <source>
        <strain evidence="5">DSM 10124</strain>
    </source>
</reference>
<evidence type="ECO:0000313" key="5">
    <source>
        <dbReference type="Proteomes" id="UP000184423"/>
    </source>
</evidence>
<dbReference type="Gene3D" id="3.30.420.180">
    <property type="entry name" value="CobE/GbiG C-terminal domain"/>
    <property type="match status" value="1"/>
</dbReference>
<dbReference type="Pfam" id="PF11761">
    <property type="entry name" value="CbiG_mid"/>
    <property type="match status" value="1"/>
</dbReference>
<name>A0A1M4S968_9CLOT</name>
<dbReference type="EMBL" id="FQVG01000001">
    <property type="protein sequence ID" value="SHE28731.1"/>
    <property type="molecule type" value="Genomic_DNA"/>
</dbReference>
<dbReference type="InterPro" id="IPR038029">
    <property type="entry name" value="GbiG_N_sf"/>
</dbReference>
<protein>
    <submittedName>
        <fullName evidence="4">Cobalt-precorrin 5A acetaldehyde-lyase</fullName>
    </submittedName>
</protein>
<dbReference type="GO" id="GO:0016829">
    <property type="term" value="F:lyase activity"/>
    <property type="evidence" value="ECO:0007669"/>
    <property type="project" value="UniProtKB-KW"/>
</dbReference>
<dbReference type="Pfam" id="PF01890">
    <property type="entry name" value="CbiG_C"/>
    <property type="match status" value="1"/>
</dbReference>
<accession>A0A1M4S968</accession>
<feature type="domain" description="CobE/GbiG C-terminal" evidence="1">
    <location>
        <begin position="198"/>
        <end position="310"/>
    </location>
</feature>
<keyword evidence="5" id="KW-1185">Reference proteome</keyword>
<dbReference type="PANTHER" id="PTHR37477:SF1">
    <property type="entry name" value="COBALT-PRECORRIN-5A HYDROLASE"/>
    <property type="match status" value="1"/>
</dbReference>
<evidence type="ECO:0000313" key="4">
    <source>
        <dbReference type="EMBL" id="SHE28731.1"/>
    </source>
</evidence>
<dbReference type="InterPro" id="IPR036518">
    <property type="entry name" value="CobE/GbiG_C_sf"/>
</dbReference>
<dbReference type="InterPro" id="IPR021745">
    <property type="entry name" value="CbiG_mid"/>
</dbReference>
<feature type="domain" description="Cobalamin biosynthesis central region" evidence="3">
    <location>
        <begin position="122"/>
        <end position="194"/>
    </location>
</feature>
<evidence type="ECO:0000259" key="3">
    <source>
        <dbReference type="Pfam" id="PF11761"/>
    </source>
</evidence>
<proteinExistence type="predicted"/>
<dbReference type="Pfam" id="PF11760">
    <property type="entry name" value="CbiG_N"/>
    <property type="match status" value="1"/>
</dbReference>
<dbReference type="GO" id="GO:0009236">
    <property type="term" value="P:cobalamin biosynthetic process"/>
    <property type="evidence" value="ECO:0007669"/>
    <property type="project" value="InterPro"/>
</dbReference>
<dbReference type="InterPro" id="IPR021744">
    <property type="entry name" value="CbiG_N"/>
</dbReference>
<dbReference type="Proteomes" id="UP000184423">
    <property type="component" value="Unassembled WGS sequence"/>
</dbReference>
<feature type="domain" description="Cobalamin synthesis G N-terminal" evidence="2">
    <location>
        <begin position="37"/>
        <end position="116"/>
    </location>
</feature>
<sequence>MISIIYFTSYGEEIAYKLNQHFKDACIFNKNTYKGNLENIFNNSRAIIFISSAGIAVRIVSKFLKSKYQDPAVLVIDDAANFVISLISGHIGGANELCREISHFLSATPVITTSTDIHNIYAVDLFAKKNNMIIENIDNLKLISTAMIEKKEIDLIKDIDVDYDYRYKSKNSNIALYITYKRVEEDRPHLILRPKVLNVGIGLRRGVDFNTLYNSLLTAFFLNNLSINSIKAVASYELKRDEEALWRLKERLNVPLIFFKKEEIDMVDCDRDEFVFKSVGVMAVSEPCAKLLGGRLIVKKFKKDGVTISICLEE</sequence>
<evidence type="ECO:0000259" key="2">
    <source>
        <dbReference type="Pfam" id="PF11760"/>
    </source>
</evidence>
<dbReference type="Gene3D" id="3.40.50.11220">
    <property type="match status" value="1"/>
</dbReference>
<organism evidence="4 5">
    <name type="scientific">Caloramator proteoclasticus DSM 10124</name>
    <dbReference type="NCBI Taxonomy" id="1121262"/>
    <lineage>
        <taxon>Bacteria</taxon>
        <taxon>Bacillati</taxon>
        <taxon>Bacillota</taxon>
        <taxon>Clostridia</taxon>
        <taxon>Eubacteriales</taxon>
        <taxon>Clostridiaceae</taxon>
        <taxon>Caloramator</taxon>
    </lineage>
</organism>
<dbReference type="AlphaFoldDB" id="A0A1M4S968"/>
<dbReference type="SUPFAM" id="SSF159664">
    <property type="entry name" value="CobE/GbiG C-terminal domain-like"/>
    <property type="match status" value="1"/>
</dbReference>
<dbReference type="SUPFAM" id="SSF159672">
    <property type="entry name" value="CbiG N-terminal domain-like"/>
    <property type="match status" value="1"/>
</dbReference>
<dbReference type="InterPro" id="IPR052553">
    <property type="entry name" value="CbiG_hydrolase"/>
</dbReference>
<dbReference type="PANTHER" id="PTHR37477">
    <property type="entry name" value="COBALT-PRECORRIN-5A HYDROLASE"/>
    <property type="match status" value="1"/>
</dbReference>
<evidence type="ECO:0000259" key="1">
    <source>
        <dbReference type="Pfam" id="PF01890"/>
    </source>
</evidence>
<dbReference type="RefSeq" id="WP_073247581.1">
    <property type="nucleotide sequence ID" value="NZ_FQVG01000001.1"/>
</dbReference>
<keyword evidence="4" id="KW-0456">Lyase</keyword>
<gene>
    <name evidence="4" type="ORF">SAMN02746091_00070</name>
</gene>